<proteinExistence type="predicted"/>
<dbReference type="STRING" id="592028.GCWU000321_01508"/>
<dbReference type="AlphaFoldDB" id="C9LPM8"/>
<feature type="domain" description="DUF4422" evidence="1">
    <location>
        <begin position="4"/>
        <end position="221"/>
    </location>
</feature>
<comment type="caution">
    <text evidence="2">The sequence shown here is derived from an EMBL/GenBank/DDBJ whole genome shotgun (WGS) entry which is preliminary data.</text>
</comment>
<dbReference type="InterPro" id="IPR025536">
    <property type="entry name" value="DUF4422"/>
</dbReference>
<keyword evidence="3" id="KW-1185">Reference proteome</keyword>
<gene>
    <name evidence="2" type="ORF">GCWU000321_01508</name>
</gene>
<dbReference type="EMBL" id="ACIM02000001">
    <property type="protein sequence ID" value="EEW97514.1"/>
    <property type="molecule type" value="Genomic_DNA"/>
</dbReference>
<evidence type="ECO:0000259" key="1">
    <source>
        <dbReference type="Pfam" id="PF14393"/>
    </source>
</evidence>
<name>C9LPM8_9FIRM</name>
<protein>
    <recommendedName>
        <fullName evidence="1">DUF4422 domain-containing protein</fullName>
    </recommendedName>
</protein>
<sequence>MDIKILIAMHKPYWHPDDPVYMPIHVGKKGKASIGLPGDDTGDNISDRNPAYCELTGVYWAWKNLKADYVGLVHYRRYFTHKGFFLRSILEKRKDILTGKDWEKILSSHPIVVADKRKYRIETNEAHYLHAHPREQLDVALNVIRKKYPEYEKGWNILMNRTWAHMFNMFVMRKDYFDEWCAWWFSVMFEVEKQVDLSEYPKPEQRWFIDELLLDVWLETKGYPYYECNVDYFEKQNWLKKGWSFIGRKLGSK</sequence>
<dbReference type="GeneID" id="78278075"/>
<dbReference type="OrthoDB" id="9798746at2"/>
<evidence type="ECO:0000313" key="2">
    <source>
        <dbReference type="EMBL" id="EEW97514.1"/>
    </source>
</evidence>
<dbReference type="eggNOG" id="COG1442">
    <property type="taxonomic scope" value="Bacteria"/>
</dbReference>
<dbReference type="RefSeq" id="WP_007070446.1">
    <property type="nucleotide sequence ID" value="NZ_GG698602.1"/>
</dbReference>
<accession>C9LPM8</accession>
<dbReference type="Pfam" id="PF14393">
    <property type="entry name" value="DUF4422"/>
    <property type="match status" value="1"/>
</dbReference>
<organism evidence="2 3">
    <name type="scientific">Dialister invisus DSM 15470</name>
    <dbReference type="NCBI Taxonomy" id="592028"/>
    <lineage>
        <taxon>Bacteria</taxon>
        <taxon>Bacillati</taxon>
        <taxon>Bacillota</taxon>
        <taxon>Negativicutes</taxon>
        <taxon>Veillonellales</taxon>
        <taxon>Veillonellaceae</taxon>
        <taxon>Dialister</taxon>
    </lineage>
</organism>
<evidence type="ECO:0000313" key="3">
    <source>
        <dbReference type="Proteomes" id="UP000004736"/>
    </source>
</evidence>
<reference evidence="2" key="1">
    <citation type="submission" date="2009-09" db="EMBL/GenBank/DDBJ databases">
        <authorList>
            <person name="Weinstock G."/>
            <person name="Sodergren E."/>
            <person name="Clifton S."/>
            <person name="Fulton L."/>
            <person name="Fulton B."/>
            <person name="Courtney L."/>
            <person name="Fronick C."/>
            <person name="Harrison M."/>
            <person name="Strong C."/>
            <person name="Farmer C."/>
            <person name="Delahaunty K."/>
            <person name="Markovic C."/>
            <person name="Hall O."/>
            <person name="Minx P."/>
            <person name="Tomlinson C."/>
            <person name="Mitreva M."/>
            <person name="Nelson J."/>
            <person name="Hou S."/>
            <person name="Wollam A."/>
            <person name="Pepin K.H."/>
            <person name="Johnson M."/>
            <person name="Bhonagiri V."/>
            <person name="Nash W.E."/>
            <person name="Warren W."/>
            <person name="Chinwalla A."/>
            <person name="Mardis E.R."/>
            <person name="Wilson R.K."/>
        </authorList>
    </citation>
    <scope>NUCLEOTIDE SEQUENCE [LARGE SCALE GENOMIC DNA]</scope>
    <source>
        <strain evidence="2">DSM 15470</strain>
    </source>
</reference>
<dbReference type="HOGENOM" id="CLU_065769_1_0_9"/>
<dbReference type="Proteomes" id="UP000004736">
    <property type="component" value="Unassembled WGS sequence"/>
</dbReference>